<dbReference type="SFLD" id="SFLDG01383">
    <property type="entry name" value="cyclic_pyranopterin_phosphate"/>
    <property type="match status" value="1"/>
</dbReference>
<keyword evidence="15" id="KW-0342">GTP-binding</keyword>
<dbReference type="SFLD" id="SFLDS00029">
    <property type="entry name" value="Radical_SAM"/>
    <property type="match status" value="1"/>
</dbReference>
<evidence type="ECO:0000313" key="22">
    <source>
        <dbReference type="EnsemblMetazoa" id="XP_032454023"/>
    </source>
</evidence>
<dbReference type="SUPFAM" id="SSF102114">
    <property type="entry name" value="Radical SAM enzymes"/>
    <property type="match status" value="1"/>
</dbReference>
<keyword evidence="14" id="KW-0411">Iron-sulfur</keyword>
<dbReference type="EnsemblMetazoa" id="XM_032598132">
    <property type="protein sequence ID" value="XP_032454023"/>
    <property type="gene ID" value="LOC100118555"/>
</dbReference>
<evidence type="ECO:0000256" key="18">
    <source>
        <dbReference type="ARBA" id="ARBA00048697"/>
    </source>
</evidence>
<name>A0A7M7QWV3_NASVI</name>
<dbReference type="GO" id="GO:0006777">
    <property type="term" value="P:Mo-molybdopterin cofactor biosynthetic process"/>
    <property type="evidence" value="ECO:0007669"/>
    <property type="project" value="UniProtKB-KW"/>
</dbReference>
<dbReference type="Proteomes" id="UP000002358">
    <property type="component" value="Chromosome 3"/>
</dbReference>
<dbReference type="InterPro" id="IPR000385">
    <property type="entry name" value="MoaA_NifB_PqqE_Fe-S-bd_CS"/>
</dbReference>
<evidence type="ECO:0000259" key="21">
    <source>
        <dbReference type="PROSITE" id="PS51918"/>
    </source>
</evidence>
<evidence type="ECO:0000256" key="10">
    <source>
        <dbReference type="ARBA" id="ARBA00022691"/>
    </source>
</evidence>
<protein>
    <recommendedName>
        <fullName evidence="8">Molybdenum cofactor biosynthesis protein 1</fullName>
        <ecNumber evidence="6">4.1.99.22</ecNumber>
        <ecNumber evidence="7">4.6.1.17</ecNumber>
    </recommendedName>
</protein>
<dbReference type="SFLD" id="SFLDG01067">
    <property type="entry name" value="SPASM/twitch_domain_containing"/>
    <property type="match status" value="1"/>
</dbReference>
<dbReference type="CDD" id="cd01335">
    <property type="entry name" value="Radical_SAM"/>
    <property type="match status" value="1"/>
</dbReference>
<dbReference type="UniPathway" id="UPA00344"/>
<dbReference type="PANTHER" id="PTHR22960">
    <property type="entry name" value="MOLYBDOPTERIN COFACTOR SYNTHESIS PROTEIN A"/>
    <property type="match status" value="1"/>
</dbReference>
<dbReference type="SMART" id="SM00729">
    <property type="entry name" value="Elp3"/>
    <property type="match status" value="1"/>
</dbReference>
<comment type="cofactor">
    <cofactor evidence="2">
        <name>[4Fe-4S] cluster</name>
        <dbReference type="ChEBI" id="CHEBI:49883"/>
    </cofactor>
</comment>
<evidence type="ECO:0000256" key="1">
    <source>
        <dbReference type="ARBA" id="ARBA00001637"/>
    </source>
</evidence>
<keyword evidence="16" id="KW-0501">Molybdenum cofactor biosynthesis</keyword>
<dbReference type="PROSITE" id="PS51918">
    <property type="entry name" value="RADICAL_SAM"/>
    <property type="match status" value="1"/>
</dbReference>
<organism evidence="22 23">
    <name type="scientific">Nasonia vitripennis</name>
    <name type="common">Parasitic wasp</name>
    <dbReference type="NCBI Taxonomy" id="7425"/>
    <lineage>
        <taxon>Eukaryota</taxon>
        <taxon>Metazoa</taxon>
        <taxon>Ecdysozoa</taxon>
        <taxon>Arthropoda</taxon>
        <taxon>Hexapoda</taxon>
        <taxon>Insecta</taxon>
        <taxon>Pterygota</taxon>
        <taxon>Neoptera</taxon>
        <taxon>Endopterygota</taxon>
        <taxon>Hymenoptera</taxon>
        <taxon>Apocrita</taxon>
        <taxon>Proctotrupomorpha</taxon>
        <taxon>Chalcidoidea</taxon>
        <taxon>Pteromalidae</taxon>
        <taxon>Pteromalinae</taxon>
        <taxon>Nasonia</taxon>
    </lineage>
</organism>
<evidence type="ECO:0000256" key="15">
    <source>
        <dbReference type="ARBA" id="ARBA00023134"/>
    </source>
</evidence>
<comment type="catalytic activity">
    <reaction evidence="18">
        <text>GTP + AH2 + S-adenosyl-L-methionine = (8S)-3',8-cyclo-7,8-dihydroguanosine 5'-triphosphate + 5'-deoxyadenosine + L-methionine + A + H(+)</text>
        <dbReference type="Rhea" id="RHEA:49576"/>
        <dbReference type="ChEBI" id="CHEBI:13193"/>
        <dbReference type="ChEBI" id="CHEBI:15378"/>
        <dbReference type="ChEBI" id="CHEBI:17319"/>
        <dbReference type="ChEBI" id="CHEBI:17499"/>
        <dbReference type="ChEBI" id="CHEBI:37565"/>
        <dbReference type="ChEBI" id="CHEBI:57844"/>
        <dbReference type="ChEBI" id="CHEBI:59789"/>
        <dbReference type="ChEBI" id="CHEBI:131766"/>
        <dbReference type="EC" id="4.1.99.22"/>
    </reaction>
</comment>
<evidence type="ECO:0000256" key="9">
    <source>
        <dbReference type="ARBA" id="ARBA00022485"/>
    </source>
</evidence>
<evidence type="ECO:0000256" key="20">
    <source>
        <dbReference type="ARBA" id="ARBA00063038"/>
    </source>
</evidence>
<evidence type="ECO:0000256" key="4">
    <source>
        <dbReference type="ARBA" id="ARBA00008484"/>
    </source>
</evidence>
<dbReference type="PROSITE" id="PS01305">
    <property type="entry name" value="MOAA_NIFB_PQQE"/>
    <property type="match status" value="1"/>
</dbReference>
<evidence type="ECO:0000256" key="16">
    <source>
        <dbReference type="ARBA" id="ARBA00023150"/>
    </source>
</evidence>
<dbReference type="SFLD" id="SFLDG01386">
    <property type="entry name" value="main_SPASM_domain-containing"/>
    <property type="match status" value="1"/>
</dbReference>
<evidence type="ECO:0000256" key="6">
    <source>
        <dbReference type="ARBA" id="ARBA00012167"/>
    </source>
</evidence>
<keyword evidence="10" id="KW-0949">S-adenosyl-L-methionine</keyword>
<reference evidence="22" key="1">
    <citation type="submission" date="2021-01" db="UniProtKB">
        <authorList>
            <consortium name="EnsemblMetazoa"/>
        </authorList>
    </citation>
    <scope>IDENTIFICATION</scope>
</reference>
<dbReference type="RefSeq" id="XP_032454023.1">
    <property type="nucleotide sequence ID" value="XM_032598132.1"/>
</dbReference>
<dbReference type="AlphaFoldDB" id="A0A7M7QWV3"/>
<sequence>MLRQLCKSYPLCAKYSTSQLASKPTSRLQMLRNKLREDANSSMLVDTFGRYHTYLRISLTERCNLRCTYCMPANGVELSKKEDILKTDEIIKIAELFINEGVNKIRLTGGEPTVRKDIIDIVAQLKSIKGLETLAMTTNGITLTRQLPKLQRAGLDLLNISLDTLKPERFEKFTLRRGWMKVMASIDLAIQLGYNPVKVNTVIMRDFNDDELVDFVELTENKPIDLRFIEYMPFSGNEWNTEKMVSFTEMKQIIRKKYPEFKKLPDKPNDTSKAYHVPGFVGQVGFITSMTNNFCSSCNRLRITADGNLKVCLFEGKGEVSLRDALRNNATTDDLRTLIHNAVLNKKKQHAGMLNLSHMENRPMILIGG</sequence>
<keyword evidence="11" id="KW-0479">Metal-binding</keyword>
<dbReference type="EC" id="4.6.1.17" evidence="7"/>
<keyword evidence="9" id="KW-0004">4Fe-4S</keyword>
<dbReference type="GO" id="GO:0061798">
    <property type="term" value="F:GTP 3',8'-cyclase activity"/>
    <property type="evidence" value="ECO:0007669"/>
    <property type="project" value="UniProtKB-EC"/>
</dbReference>
<dbReference type="FunFam" id="3.20.20.70:FF:000117">
    <property type="entry name" value="molybdenum cofactor biosynthesis protein 1"/>
    <property type="match status" value="1"/>
</dbReference>
<evidence type="ECO:0000256" key="13">
    <source>
        <dbReference type="ARBA" id="ARBA00023004"/>
    </source>
</evidence>
<comment type="similarity">
    <text evidence="5">In the N-terminal section; belongs to the radical SAM superfamily. MoaA family.</text>
</comment>
<keyword evidence="12" id="KW-0547">Nucleotide-binding</keyword>
<evidence type="ECO:0000256" key="5">
    <source>
        <dbReference type="ARBA" id="ARBA00009862"/>
    </source>
</evidence>
<dbReference type="Pfam" id="PF04055">
    <property type="entry name" value="Radical_SAM"/>
    <property type="match status" value="1"/>
</dbReference>
<keyword evidence="17" id="KW-0456">Lyase</keyword>
<dbReference type="CTD" id="4337"/>
<dbReference type="InterPro" id="IPR013785">
    <property type="entry name" value="Aldolase_TIM"/>
</dbReference>
<evidence type="ECO:0000313" key="23">
    <source>
        <dbReference type="Proteomes" id="UP000002358"/>
    </source>
</evidence>
<proteinExistence type="inferred from homology"/>
<evidence type="ECO:0000256" key="19">
    <source>
        <dbReference type="ARBA" id="ARBA00054222"/>
    </source>
</evidence>
<evidence type="ECO:0000256" key="12">
    <source>
        <dbReference type="ARBA" id="ARBA00022741"/>
    </source>
</evidence>
<keyword evidence="13" id="KW-0408">Iron</keyword>
<dbReference type="GO" id="GO:0005525">
    <property type="term" value="F:GTP binding"/>
    <property type="evidence" value="ECO:0007669"/>
    <property type="project" value="UniProtKB-KW"/>
</dbReference>
<dbReference type="InterPro" id="IPR058240">
    <property type="entry name" value="rSAM_sf"/>
</dbReference>
<evidence type="ECO:0000256" key="11">
    <source>
        <dbReference type="ARBA" id="ARBA00022723"/>
    </source>
</evidence>
<dbReference type="GO" id="GO:0046872">
    <property type="term" value="F:metal ion binding"/>
    <property type="evidence" value="ECO:0007669"/>
    <property type="project" value="UniProtKB-KW"/>
</dbReference>
<comment type="catalytic activity">
    <reaction evidence="1">
        <text>(8S)-3',8-cyclo-7,8-dihydroguanosine 5'-triphosphate = cyclic pyranopterin phosphate + diphosphate</text>
        <dbReference type="Rhea" id="RHEA:49580"/>
        <dbReference type="ChEBI" id="CHEBI:33019"/>
        <dbReference type="ChEBI" id="CHEBI:59648"/>
        <dbReference type="ChEBI" id="CHEBI:131766"/>
        <dbReference type="EC" id="4.6.1.17"/>
    </reaction>
</comment>
<evidence type="ECO:0000256" key="17">
    <source>
        <dbReference type="ARBA" id="ARBA00023239"/>
    </source>
</evidence>
<comment type="pathway">
    <text evidence="3">Cofactor biosynthesis; molybdopterin biosynthesis.</text>
</comment>
<dbReference type="Pfam" id="PF06463">
    <property type="entry name" value="Mob_synth_C"/>
    <property type="match status" value="1"/>
</dbReference>
<evidence type="ECO:0000256" key="14">
    <source>
        <dbReference type="ARBA" id="ARBA00023014"/>
    </source>
</evidence>
<evidence type="ECO:0000256" key="2">
    <source>
        <dbReference type="ARBA" id="ARBA00001966"/>
    </source>
</evidence>
<comment type="function">
    <text evidence="19">Isoform MOCS1A and isoform MOCS1B probably form a complex that catalyzes the conversion of 5'-GTP to cyclic pyranopterin monophosphate (cPMP). MOCS1A catalyzes the cyclization of GTP to (8S)-3',8-cyclo-7,8-dihydroguanosine 5'-triphosphate and MOCS1B catalyzes the subsequent conversion of (8S)-3',8-cyclo-7,8-dihydroguanosine 5'-triphosphate to cPMP.</text>
</comment>
<dbReference type="EC" id="4.1.99.22" evidence="6"/>
<accession>A0A7M7QWV3</accession>
<comment type="subunit">
    <text evidence="20">Isoform MOCS1A and isoform MOCS1B probably form a heterooligomer.</text>
</comment>
<dbReference type="InterPro" id="IPR050105">
    <property type="entry name" value="MoCo_biosynth_MoaA/MoaC"/>
</dbReference>
<dbReference type="NCBIfam" id="NF001199">
    <property type="entry name" value="PRK00164.2-1"/>
    <property type="match status" value="1"/>
</dbReference>
<dbReference type="Gene3D" id="3.20.20.70">
    <property type="entry name" value="Aldolase class I"/>
    <property type="match status" value="1"/>
</dbReference>
<comment type="similarity">
    <text evidence="4">In the C-terminal section; belongs to the MoaC family.</text>
</comment>
<dbReference type="SMR" id="A0A7M7QWV3"/>
<dbReference type="InterPro" id="IPR007197">
    <property type="entry name" value="rSAM"/>
</dbReference>
<dbReference type="CDD" id="cd21117">
    <property type="entry name" value="Twitch_MoaA"/>
    <property type="match status" value="1"/>
</dbReference>
<dbReference type="GO" id="GO:0061799">
    <property type="term" value="F:cyclic pyranopterin monophosphate synthase activity"/>
    <property type="evidence" value="ECO:0007669"/>
    <property type="project" value="UniProtKB-EC"/>
</dbReference>
<dbReference type="InterPro" id="IPR006638">
    <property type="entry name" value="Elp3/MiaA/NifB-like_rSAM"/>
</dbReference>
<dbReference type="GeneID" id="100118555"/>
<dbReference type="GO" id="GO:0051539">
    <property type="term" value="F:4 iron, 4 sulfur cluster binding"/>
    <property type="evidence" value="ECO:0007669"/>
    <property type="project" value="UniProtKB-KW"/>
</dbReference>
<feature type="domain" description="Radical SAM core" evidence="21">
    <location>
        <begin position="47"/>
        <end position="260"/>
    </location>
</feature>
<dbReference type="InterPro" id="IPR040064">
    <property type="entry name" value="MoaA-like"/>
</dbReference>
<dbReference type="InterPro" id="IPR010505">
    <property type="entry name" value="MoaA_twitch"/>
</dbReference>
<evidence type="ECO:0000256" key="8">
    <source>
        <dbReference type="ARBA" id="ARBA00015273"/>
    </source>
</evidence>
<dbReference type="NCBIfam" id="TIGR02666">
    <property type="entry name" value="moaA"/>
    <property type="match status" value="1"/>
</dbReference>
<keyword evidence="23" id="KW-1185">Reference proteome</keyword>
<evidence type="ECO:0000256" key="3">
    <source>
        <dbReference type="ARBA" id="ARBA00005046"/>
    </source>
</evidence>
<dbReference type="HAMAP" id="MF_01225_B">
    <property type="entry name" value="MoaA_B"/>
    <property type="match status" value="1"/>
</dbReference>
<evidence type="ECO:0000256" key="7">
    <source>
        <dbReference type="ARBA" id="ARBA00012575"/>
    </source>
</evidence>
<dbReference type="PANTHER" id="PTHR22960:SF0">
    <property type="entry name" value="MOLYBDENUM COFACTOR BIOSYNTHESIS PROTEIN 1"/>
    <property type="match status" value="1"/>
</dbReference>
<dbReference type="InterPro" id="IPR013483">
    <property type="entry name" value="MoaA"/>
</dbReference>